<accession>A0A2A9NDC6</accession>
<evidence type="ECO:0000313" key="1">
    <source>
        <dbReference type="EMBL" id="PFH47314.1"/>
    </source>
</evidence>
<evidence type="ECO:0000313" key="2">
    <source>
        <dbReference type="Proteomes" id="UP000242287"/>
    </source>
</evidence>
<protein>
    <submittedName>
        <fullName evidence="1">Uncharacterized protein</fullName>
    </submittedName>
</protein>
<dbReference type="EMBL" id="KZ302119">
    <property type="protein sequence ID" value="PFH47314.1"/>
    <property type="molecule type" value="Genomic_DNA"/>
</dbReference>
<name>A0A2A9NDC6_9AGAR</name>
<keyword evidence="2" id="KW-1185">Reference proteome</keyword>
<proteinExistence type="predicted"/>
<reference evidence="1 2" key="1">
    <citation type="submission" date="2014-02" db="EMBL/GenBank/DDBJ databases">
        <title>Transposable element dynamics among asymbiotic and ectomycorrhizal Amanita fungi.</title>
        <authorList>
            <consortium name="DOE Joint Genome Institute"/>
            <person name="Hess J."/>
            <person name="Skrede I."/>
            <person name="Wolfe B."/>
            <person name="LaButti K."/>
            <person name="Ohm R.A."/>
            <person name="Grigoriev I.V."/>
            <person name="Pringle A."/>
        </authorList>
    </citation>
    <scope>NUCLEOTIDE SEQUENCE [LARGE SCALE GENOMIC DNA]</scope>
    <source>
        <strain evidence="1 2">SKay4041</strain>
    </source>
</reference>
<dbReference type="AlphaFoldDB" id="A0A2A9NDC6"/>
<sequence>MAPRHRDGPRPQPLYIATSNQFVRYKFNSTEPNPLGRIMFCVRGSVGVPMNILHSSRRDQVLIDARRIKFSYPQNEHIVFVAAWEEYKAKAWVRRVVLSPSRPQITHGEIATIYAELYWESLRVCSFQVMHKETIEGEFTIGDSSPLWQ</sequence>
<gene>
    <name evidence="1" type="ORF">AMATHDRAFT_50390</name>
</gene>
<dbReference type="Proteomes" id="UP000242287">
    <property type="component" value="Unassembled WGS sequence"/>
</dbReference>
<organism evidence="1 2">
    <name type="scientific">Amanita thiersii Skay4041</name>
    <dbReference type="NCBI Taxonomy" id="703135"/>
    <lineage>
        <taxon>Eukaryota</taxon>
        <taxon>Fungi</taxon>
        <taxon>Dikarya</taxon>
        <taxon>Basidiomycota</taxon>
        <taxon>Agaricomycotina</taxon>
        <taxon>Agaricomycetes</taxon>
        <taxon>Agaricomycetidae</taxon>
        <taxon>Agaricales</taxon>
        <taxon>Pluteineae</taxon>
        <taxon>Amanitaceae</taxon>
        <taxon>Amanita</taxon>
    </lineage>
</organism>